<dbReference type="STRING" id="441112.SAMN04488094_106113"/>
<organism evidence="2 3">
    <name type="scientific">Tropicimonas isoalkanivorans</name>
    <dbReference type="NCBI Taxonomy" id="441112"/>
    <lineage>
        <taxon>Bacteria</taxon>
        <taxon>Pseudomonadati</taxon>
        <taxon>Pseudomonadota</taxon>
        <taxon>Alphaproteobacteria</taxon>
        <taxon>Rhodobacterales</taxon>
        <taxon>Roseobacteraceae</taxon>
        <taxon>Tropicimonas</taxon>
    </lineage>
</organism>
<dbReference type="Proteomes" id="UP000198728">
    <property type="component" value="Unassembled WGS sequence"/>
</dbReference>
<gene>
    <name evidence="2" type="ORF">SAMN04488094_106113</name>
</gene>
<keyword evidence="1" id="KW-0732">Signal</keyword>
<feature type="chain" id="PRO_5011526423" description="Peptidase MA superfamily protein" evidence="1">
    <location>
        <begin position="28"/>
        <end position="230"/>
    </location>
</feature>
<protein>
    <recommendedName>
        <fullName evidence="4">Peptidase MA superfamily protein</fullName>
    </recommendedName>
</protein>
<evidence type="ECO:0000256" key="1">
    <source>
        <dbReference type="SAM" id="SignalP"/>
    </source>
</evidence>
<dbReference type="AlphaFoldDB" id="A0A1I1KAG6"/>
<dbReference type="Pfam" id="PF20344">
    <property type="entry name" value="DUF6639"/>
    <property type="match status" value="1"/>
</dbReference>
<dbReference type="EMBL" id="FOLG01000006">
    <property type="protein sequence ID" value="SFC57322.1"/>
    <property type="molecule type" value="Genomic_DNA"/>
</dbReference>
<evidence type="ECO:0000313" key="3">
    <source>
        <dbReference type="Proteomes" id="UP000198728"/>
    </source>
</evidence>
<proteinExistence type="predicted"/>
<name>A0A1I1KAG6_9RHOB</name>
<evidence type="ECO:0000313" key="2">
    <source>
        <dbReference type="EMBL" id="SFC57322.1"/>
    </source>
</evidence>
<feature type="signal peptide" evidence="1">
    <location>
        <begin position="1"/>
        <end position="27"/>
    </location>
</feature>
<evidence type="ECO:0008006" key="4">
    <source>
        <dbReference type="Google" id="ProtNLM"/>
    </source>
</evidence>
<keyword evidence="3" id="KW-1185">Reference proteome</keyword>
<sequence length="230" mass="25022">MRRPARSLRGLAEIVAALSLSIAPALADPVACPDPMFRVEAPTDAFFQQACAAAQDARDAVSVCGLTLQAPVDIQLVENLSLPLGQCLASYDSDRNALAIIRPDLLLQRLGPGDSYASLPPDIVFRSLMRHEMAHALLYQATQPGKKIPLVDHEFVANALEIGGLDEAARHALLDAAKVDWPPTADVINSSIYMLAPRKFAVASWRYYRARGCAPIEAIQDGTYSFMERH</sequence>
<dbReference type="InterPro" id="IPR046579">
    <property type="entry name" value="DUF6639"/>
</dbReference>
<accession>A0A1I1KAG6</accession>
<reference evidence="2 3" key="1">
    <citation type="submission" date="2016-10" db="EMBL/GenBank/DDBJ databases">
        <authorList>
            <person name="de Groot N.N."/>
        </authorList>
    </citation>
    <scope>NUCLEOTIDE SEQUENCE [LARGE SCALE GENOMIC DNA]</scope>
    <source>
        <strain evidence="2 3">DSM 19548</strain>
    </source>
</reference>